<sequence>MLRVDSLRDKTEKKMAILTSLLPVAVGVFSVLHQLQGGHVQGVAHPFRPREQHHSPKRAQTQVWPELRSHVEANRLICMTAGTEVGGNNKNLGKLSSASRTTDRAGPLM</sequence>
<protein>
    <submittedName>
        <fullName evidence="2">Uncharacterized protein</fullName>
    </submittedName>
</protein>
<evidence type="ECO:0000313" key="2">
    <source>
        <dbReference type="EMBL" id="GIY17572.1"/>
    </source>
</evidence>
<reference evidence="2 3" key="1">
    <citation type="submission" date="2021-06" db="EMBL/GenBank/DDBJ databases">
        <title>Caerostris extrusa draft genome.</title>
        <authorList>
            <person name="Kono N."/>
            <person name="Arakawa K."/>
        </authorList>
    </citation>
    <scope>NUCLEOTIDE SEQUENCE [LARGE SCALE GENOMIC DNA]</scope>
</reference>
<proteinExistence type="predicted"/>
<name>A0AAV4R862_CAEEX</name>
<dbReference type="AlphaFoldDB" id="A0AAV4R862"/>
<dbReference type="Proteomes" id="UP001054945">
    <property type="component" value="Unassembled WGS sequence"/>
</dbReference>
<feature type="region of interest" description="Disordered" evidence="1">
    <location>
        <begin position="88"/>
        <end position="109"/>
    </location>
</feature>
<evidence type="ECO:0000256" key="1">
    <source>
        <dbReference type="SAM" id="MobiDB-lite"/>
    </source>
</evidence>
<organism evidence="2 3">
    <name type="scientific">Caerostris extrusa</name>
    <name type="common">Bark spider</name>
    <name type="synonym">Caerostris bankana</name>
    <dbReference type="NCBI Taxonomy" id="172846"/>
    <lineage>
        <taxon>Eukaryota</taxon>
        <taxon>Metazoa</taxon>
        <taxon>Ecdysozoa</taxon>
        <taxon>Arthropoda</taxon>
        <taxon>Chelicerata</taxon>
        <taxon>Arachnida</taxon>
        <taxon>Araneae</taxon>
        <taxon>Araneomorphae</taxon>
        <taxon>Entelegynae</taxon>
        <taxon>Araneoidea</taxon>
        <taxon>Araneidae</taxon>
        <taxon>Caerostris</taxon>
    </lineage>
</organism>
<accession>A0AAV4R862</accession>
<comment type="caution">
    <text evidence="2">The sequence shown here is derived from an EMBL/GenBank/DDBJ whole genome shotgun (WGS) entry which is preliminary data.</text>
</comment>
<keyword evidence="3" id="KW-1185">Reference proteome</keyword>
<evidence type="ECO:0000313" key="3">
    <source>
        <dbReference type="Proteomes" id="UP001054945"/>
    </source>
</evidence>
<gene>
    <name evidence="2" type="ORF">CEXT_778031</name>
</gene>
<feature type="compositionally biased region" description="Polar residues" evidence="1">
    <location>
        <begin position="88"/>
        <end position="100"/>
    </location>
</feature>
<dbReference type="EMBL" id="BPLR01007526">
    <property type="protein sequence ID" value="GIY17572.1"/>
    <property type="molecule type" value="Genomic_DNA"/>
</dbReference>